<reference evidence="6" key="1">
    <citation type="journal article" date="2014" name="Science">
        <title>Ancient hybridizations among the ancestral genomes of bread wheat.</title>
        <authorList>
            <consortium name="International Wheat Genome Sequencing Consortium,"/>
            <person name="Marcussen T."/>
            <person name="Sandve S.R."/>
            <person name="Heier L."/>
            <person name="Spannagl M."/>
            <person name="Pfeifer M."/>
            <person name="Jakobsen K.S."/>
            <person name="Wulff B.B."/>
            <person name="Steuernagel B."/>
            <person name="Mayer K.F."/>
            <person name="Olsen O.A."/>
        </authorList>
    </citation>
    <scope>NUCLEOTIDE SEQUENCE [LARGE SCALE GENOMIC DNA]</scope>
    <source>
        <strain evidence="6">cv. AL8/78</strain>
    </source>
</reference>
<protein>
    <submittedName>
        <fullName evidence="5">Uncharacterized protein</fullName>
    </submittedName>
</protein>
<dbReference type="PANTHER" id="PTHR34359:SF19">
    <property type="entry name" value="CLE FAMILY OSCLE508 PROTEIN"/>
    <property type="match status" value="1"/>
</dbReference>
<dbReference type="STRING" id="200361.A0A452ZJD0"/>
<sequence length="171" mass="18297">APFHLSPGRPSQRTRSPGHHSALQEPPERRKTGGPVAPACAGAAMGRSWSCALRLLFLASLLLLCSALPPPPPPGRGSASASPAELTAADEAVLARMCNPRAGPRPAWCEELHLIRRRVLRGGARHRHGGHHHHHQGAPTVPLPPPGRDEVDMRYGVSKRRVPTGPNPLHN</sequence>
<dbReference type="InterPro" id="IPR039618">
    <property type="entry name" value="CLE9-13"/>
</dbReference>
<feature type="compositionally biased region" description="Basic residues" evidence="4">
    <location>
        <begin position="123"/>
        <end position="136"/>
    </location>
</feature>
<evidence type="ECO:0000256" key="4">
    <source>
        <dbReference type="SAM" id="MobiDB-lite"/>
    </source>
</evidence>
<dbReference type="EnsemblPlants" id="AET1Gv20801700.1">
    <property type="protein sequence ID" value="AET1Gv20801700.1"/>
    <property type="gene ID" value="AET1Gv20801700"/>
</dbReference>
<keyword evidence="2" id="KW-0217">Developmental protein</keyword>
<keyword evidence="6" id="KW-1185">Reference proteome</keyword>
<reference evidence="5" key="3">
    <citation type="journal article" date="2017" name="Nature">
        <title>Genome sequence of the progenitor of the wheat D genome Aegilops tauschii.</title>
        <authorList>
            <person name="Luo M.C."/>
            <person name="Gu Y.Q."/>
            <person name="Puiu D."/>
            <person name="Wang H."/>
            <person name="Twardziok S.O."/>
            <person name="Deal K.R."/>
            <person name="Huo N."/>
            <person name="Zhu T."/>
            <person name="Wang L."/>
            <person name="Wang Y."/>
            <person name="McGuire P.E."/>
            <person name="Liu S."/>
            <person name="Long H."/>
            <person name="Ramasamy R.K."/>
            <person name="Rodriguez J.C."/>
            <person name="Van S.L."/>
            <person name="Yuan L."/>
            <person name="Wang Z."/>
            <person name="Xia Z."/>
            <person name="Xiao L."/>
            <person name="Anderson O.D."/>
            <person name="Ouyang S."/>
            <person name="Liang Y."/>
            <person name="Zimin A.V."/>
            <person name="Pertea G."/>
            <person name="Qi P."/>
            <person name="Bennetzen J.L."/>
            <person name="Dai X."/>
            <person name="Dawson M.W."/>
            <person name="Muller H.G."/>
            <person name="Kugler K."/>
            <person name="Rivarola-Duarte L."/>
            <person name="Spannagl M."/>
            <person name="Mayer K.F.X."/>
            <person name="Lu F.H."/>
            <person name="Bevan M.W."/>
            <person name="Leroy P."/>
            <person name="Li P."/>
            <person name="You F.M."/>
            <person name="Sun Q."/>
            <person name="Liu Z."/>
            <person name="Lyons E."/>
            <person name="Wicker T."/>
            <person name="Salzberg S.L."/>
            <person name="Devos K.M."/>
            <person name="Dvorak J."/>
        </authorList>
    </citation>
    <scope>NUCLEOTIDE SEQUENCE [LARGE SCALE GENOMIC DNA]</scope>
    <source>
        <strain evidence="5">cv. AL8/78</strain>
    </source>
</reference>
<dbReference type="AlphaFoldDB" id="A0A452ZJD0"/>
<dbReference type="GO" id="GO:0030154">
    <property type="term" value="P:cell differentiation"/>
    <property type="evidence" value="ECO:0007669"/>
    <property type="project" value="UniProtKB-KW"/>
</dbReference>
<evidence type="ECO:0000256" key="1">
    <source>
        <dbReference type="ARBA" id="ARBA00005416"/>
    </source>
</evidence>
<evidence type="ECO:0000256" key="2">
    <source>
        <dbReference type="ARBA" id="ARBA00022473"/>
    </source>
</evidence>
<name>A0A452ZJD0_AEGTS</name>
<dbReference type="PANTHER" id="PTHR34359">
    <property type="entry name" value="CLAVATA3/ESR (CLE)-RELATED PROTEIN 10"/>
    <property type="match status" value="1"/>
</dbReference>
<organism evidence="5 6">
    <name type="scientific">Aegilops tauschii subsp. strangulata</name>
    <name type="common">Goatgrass</name>
    <dbReference type="NCBI Taxonomy" id="200361"/>
    <lineage>
        <taxon>Eukaryota</taxon>
        <taxon>Viridiplantae</taxon>
        <taxon>Streptophyta</taxon>
        <taxon>Embryophyta</taxon>
        <taxon>Tracheophyta</taxon>
        <taxon>Spermatophyta</taxon>
        <taxon>Magnoliopsida</taxon>
        <taxon>Liliopsida</taxon>
        <taxon>Poales</taxon>
        <taxon>Poaceae</taxon>
        <taxon>BOP clade</taxon>
        <taxon>Pooideae</taxon>
        <taxon>Triticodae</taxon>
        <taxon>Triticeae</taxon>
        <taxon>Triticinae</taxon>
        <taxon>Aegilops</taxon>
    </lineage>
</organism>
<reference evidence="5" key="4">
    <citation type="submission" date="2019-03" db="UniProtKB">
        <authorList>
            <consortium name="EnsemblPlants"/>
        </authorList>
    </citation>
    <scope>IDENTIFICATION</scope>
</reference>
<dbReference type="Gramene" id="AET1Gv20801700.1">
    <property type="protein sequence ID" value="AET1Gv20801700.1"/>
    <property type="gene ID" value="AET1Gv20801700"/>
</dbReference>
<feature type="region of interest" description="Disordered" evidence="4">
    <location>
        <begin position="123"/>
        <end position="152"/>
    </location>
</feature>
<proteinExistence type="inferred from homology"/>
<evidence type="ECO:0000313" key="5">
    <source>
        <dbReference type="EnsemblPlants" id="AET1Gv20801700.1"/>
    </source>
</evidence>
<reference evidence="5" key="5">
    <citation type="journal article" date="2021" name="G3 (Bethesda)">
        <title>Aegilops tauschii genome assembly Aet v5.0 features greater sequence contiguity and improved annotation.</title>
        <authorList>
            <person name="Wang L."/>
            <person name="Zhu T."/>
            <person name="Rodriguez J.C."/>
            <person name="Deal K.R."/>
            <person name="Dubcovsky J."/>
            <person name="McGuire P.E."/>
            <person name="Lux T."/>
            <person name="Spannagl M."/>
            <person name="Mayer K.F.X."/>
            <person name="Baldrich P."/>
            <person name="Meyers B.C."/>
            <person name="Huo N."/>
            <person name="Gu Y.Q."/>
            <person name="Zhou H."/>
            <person name="Devos K.M."/>
            <person name="Bennetzen J.L."/>
            <person name="Unver T."/>
            <person name="Budak H."/>
            <person name="Gulick P.J."/>
            <person name="Galiba G."/>
            <person name="Kalapos B."/>
            <person name="Nelson D.R."/>
            <person name="Li P."/>
            <person name="You F.M."/>
            <person name="Luo M.C."/>
            <person name="Dvorak J."/>
        </authorList>
    </citation>
    <scope>NUCLEOTIDE SEQUENCE [LARGE SCALE GENOMIC DNA]</scope>
    <source>
        <strain evidence="5">cv. AL8/78</strain>
    </source>
</reference>
<keyword evidence="3" id="KW-0221">Differentiation</keyword>
<evidence type="ECO:0000256" key="3">
    <source>
        <dbReference type="ARBA" id="ARBA00022782"/>
    </source>
</evidence>
<feature type="region of interest" description="Disordered" evidence="4">
    <location>
        <begin position="1"/>
        <end position="36"/>
    </location>
</feature>
<reference evidence="6" key="2">
    <citation type="journal article" date="2017" name="Nat. Plants">
        <title>The Aegilops tauschii genome reveals multiple impacts of transposons.</title>
        <authorList>
            <person name="Zhao G."/>
            <person name="Zou C."/>
            <person name="Li K."/>
            <person name="Wang K."/>
            <person name="Li T."/>
            <person name="Gao L."/>
            <person name="Zhang X."/>
            <person name="Wang H."/>
            <person name="Yang Z."/>
            <person name="Liu X."/>
            <person name="Jiang W."/>
            <person name="Mao L."/>
            <person name="Kong X."/>
            <person name="Jiao Y."/>
            <person name="Jia J."/>
        </authorList>
    </citation>
    <scope>NUCLEOTIDE SEQUENCE [LARGE SCALE GENOMIC DNA]</scope>
    <source>
        <strain evidence="6">cv. AL8/78</strain>
    </source>
</reference>
<comment type="similarity">
    <text evidence="1">Belongs to the CLV3/ESR signal peptide family.</text>
</comment>
<evidence type="ECO:0000313" key="6">
    <source>
        <dbReference type="Proteomes" id="UP000015105"/>
    </source>
</evidence>
<dbReference type="Proteomes" id="UP000015105">
    <property type="component" value="Chromosome 1D"/>
</dbReference>
<accession>A0A452ZJD0</accession>